<dbReference type="Proteomes" id="UP001357485">
    <property type="component" value="Unassembled WGS sequence"/>
</dbReference>
<evidence type="ECO:0000313" key="3">
    <source>
        <dbReference type="Proteomes" id="UP001357485"/>
    </source>
</evidence>
<evidence type="ECO:0000256" key="1">
    <source>
        <dbReference type="SAM" id="MobiDB-lite"/>
    </source>
</evidence>
<reference evidence="2 3" key="1">
    <citation type="submission" date="2023-08" db="EMBL/GenBank/DDBJ databases">
        <title>Black Yeasts Isolated from many extreme environments.</title>
        <authorList>
            <person name="Coleine C."/>
            <person name="Stajich J.E."/>
            <person name="Selbmann L."/>
        </authorList>
    </citation>
    <scope>NUCLEOTIDE SEQUENCE [LARGE SCALE GENOMIC DNA]</scope>
    <source>
        <strain evidence="2 3">CCFEE 536</strain>
    </source>
</reference>
<gene>
    <name evidence="2" type="ORF">LTR16_002977</name>
</gene>
<feature type="region of interest" description="Disordered" evidence="1">
    <location>
        <begin position="237"/>
        <end position="265"/>
    </location>
</feature>
<comment type="caution">
    <text evidence="2">The sequence shown here is derived from an EMBL/GenBank/DDBJ whole genome shotgun (WGS) entry which is preliminary data.</text>
</comment>
<evidence type="ECO:0000313" key="2">
    <source>
        <dbReference type="EMBL" id="KAK5201348.1"/>
    </source>
</evidence>
<keyword evidence="3" id="KW-1185">Reference proteome</keyword>
<accession>A0ABR0LP96</accession>
<protein>
    <submittedName>
        <fullName evidence="2">Uncharacterized protein</fullName>
    </submittedName>
</protein>
<name>A0ABR0LP96_9PEZI</name>
<sequence>MCQYALHTFLCAHYTLRIEHACEQAMYSATGIVFCRDYPYPSTSNNNDPSIKPVVQEHHLEACGFDHCRWVEGDAPYDGYSNEVVNQYLVDDDDEVWETVDDDDKGSEISSSTSMEDYRLPFRTRSFETHGLDDSEAWETLSSTSVKSDAVTFRTLDSKTQGIDGEGQPNARVASSSMMGSPFMQCSSTLTVADVVSNRSPIEVPRRMDDVASQNCQERDQILTLSLVRPIDVFAHHRPRSEGDDSPSNLRQRTHVPRSEASKKE</sequence>
<proteinExistence type="predicted"/>
<organism evidence="2 3">
    <name type="scientific">Cryomyces antarcticus</name>
    <dbReference type="NCBI Taxonomy" id="329879"/>
    <lineage>
        <taxon>Eukaryota</taxon>
        <taxon>Fungi</taxon>
        <taxon>Dikarya</taxon>
        <taxon>Ascomycota</taxon>
        <taxon>Pezizomycotina</taxon>
        <taxon>Dothideomycetes</taxon>
        <taxon>Dothideomycetes incertae sedis</taxon>
        <taxon>Cryomyces</taxon>
    </lineage>
</organism>
<dbReference type="EMBL" id="JAVRRA010016684">
    <property type="protein sequence ID" value="KAK5201348.1"/>
    <property type="molecule type" value="Genomic_DNA"/>
</dbReference>